<evidence type="ECO:0000313" key="1">
    <source>
        <dbReference type="EMBL" id="TWT62999.1"/>
    </source>
</evidence>
<comment type="caution">
    <text evidence="1">The sequence shown here is derived from an EMBL/GenBank/DDBJ whole genome shotgun (WGS) entry which is preliminary data.</text>
</comment>
<evidence type="ECO:0000313" key="2">
    <source>
        <dbReference type="Proteomes" id="UP000316095"/>
    </source>
</evidence>
<protein>
    <submittedName>
        <fullName evidence="1">Uncharacterized protein</fullName>
    </submittedName>
</protein>
<organism evidence="1 2">
    <name type="scientific">Rubinisphaera italica</name>
    <dbReference type="NCBI Taxonomy" id="2527969"/>
    <lineage>
        <taxon>Bacteria</taxon>
        <taxon>Pseudomonadati</taxon>
        <taxon>Planctomycetota</taxon>
        <taxon>Planctomycetia</taxon>
        <taxon>Planctomycetales</taxon>
        <taxon>Planctomycetaceae</taxon>
        <taxon>Rubinisphaera</taxon>
    </lineage>
</organism>
<proteinExistence type="predicted"/>
<gene>
    <name evidence="1" type="ORF">Pan54_37500</name>
</gene>
<dbReference type="RefSeq" id="WP_146504797.1">
    <property type="nucleotide sequence ID" value="NZ_SJPG01000001.1"/>
</dbReference>
<dbReference type="AlphaFoldDB" id="A0A5C5XKD5"/>
<dbReference type="Proteomes" id="UP000316095">
    <property type="component" value="Unassembled WGS sequence"/>
</dbReference>
<accession>A0A5C5XKD5</accession>
<name>A0A5C5XKD5_9PLAN</name>
<keyword evidence="2" id="KW-1185">Reference proteome</keyword>
<dbReference type="EMBL" id="SJPG01000001">
    <property type="protein sequence ID" value="TWT62999.1"/>
    <property type="molecule type" value="Genomic_DNA"/>
</dbReference>
<reference evidence="1 2" key="1">
    <citation type="submission" date="2019-02" db="EMBL/GenBank/DDBJ databases">
        <title>Deep-cultivation of Planctomycetes and their phenomic and genomic characterization uncovers novel biology.</title>
        <authorList>
            <person name="Wiegand S."/>
            <person name="Jogler M."/>
            <person name="Boedeker C."/>
            <person name="Pinto D."/>
            <person name="Vollmers J."/>
            <person name="Rivas-Marin E."/>
            <person name="Kohn T."/>
            <person name="Peeters S.H."/>
            <person name="Heuer A."/>
            <person name="Rast P."/>
            <person name="Oberbeckmann S."/>
            <person name="Bunk B."/>
            <person name="Jeske O."/>
            <person name="Meyerdierks A."/>
            <person name="Storesund J.E."/>
            <person name="Kallscheuer N."/>
            <person name="Luecker S."/>
            <person name="Lage O.M."/>
            <person name="Pohl T."/>
            <person name="Merkel B.J."/>
            <person name="Hornburger P."/>
            <person name="Mueller R.-W."/>
            <person name="Bruemmer F."/>
            <person name="Labrenz M."/>
            <person name="Spormann A.M."/>
            <person name="Op Den Camp H."/>
            <person name="Overmann J."/>
            <person name="Amann R."/>
            <person name="Jetten M.S.M."/>
            <person name="Mascher T."/>
            <person name="Medema M.H."/>
            <person name="Devos D.P."/>
            <person name="Kaster A.-K."/>
            <person name="Ovreas L."/>
            <person name="Rohde M."/>
            <person name="Galperin M.Y."/>
            <person name="Jogler C."/>
        </authorList>
    </citation>
    <scope>NUCLEOTIDE SEQUENCE [LARGE SCALE GENOMIC DNA]</scope>
    <source>
        <strain evidence="1 2">Pan54</strain>
    </source>
</reference>
<sequence>MNKTLALSQLFDDRNPNDVESVGSATGPWFVPEIPIASRSTRSPVKCLRPLGLSVFLAFTPLTAVADPWRYDATARTAHVITWPERKRRRLQLNEARILALQILEQAERARKDAVTAEYELARQLEIQE</sequence>